<sequence length="48" mass="5140">MLVVVAQSHDVVTVGPFQRPDLGVDDKEFIFEVGMKADVVGDGLAQPL</sequence>
<protein>
    <submittedName>
        <fullName evidence="1">Uncharacterized protein</fullName>
    </submittedName>
</protein>
<name>A0A455T9H2_9CHLR</name>
<dbReference type="EMBL" id="AP019377">
    <property type="protein sequence ID" value="BBH96086.1"/>
    <property type="molecule type" value="Genomic_DNA"/>
</dbReference>
<organism evidence="1">
    <name type="scientific">Thermogemmatispora argillosa</name>
    <dbReference type="NCBI Taxonomy" id="2045280"/>
    <lineage>
        <taxon>Bacteria</taxon>
        <taxon>Bacillati</taxon>
        <taxon>Chloroflexota</taxon>
        <taxon>Ktedonobacteria</taxon>
        <taxon>Thermogemmatisporales</taxon>
        <taxon>Thermogemmatisporaceae</taxon>
        <taxon>Thermogemmatispora</taxon>
    </lineage>
</organism>
<proteinExistence type="predicted"/>
<gene>
    <name evidence="1" type="ORF">KTA_42850</name>
</gene>
<evidence type="ECO:0000313" key="1">
    <source>
        <dbReference type="EMBL" id="BBH96086.1"/>
    </source>
</evidence>
<reference evidence="1" key="1">
    <citation type="submission" date="2018-12" db="EMBL/GenBank/DDBJ databases">
        <title>Novel natural products biosynthetic potential of the class Ktedonobacteria.</title>
        <authorList>
            <person name="Zheng Y."/>
            <person name="Saitou A."/>
            <person name="Wang C.M."/>
            <person name="Toyoda A."/>
            <person name="Minakuchi Y."/>
            <person name="Sekiguchi Y."/>
            <person name="Ueda K."/>
            <person name="Takano H."/>
            <person name="Sakai Y."/>
            <person name="Yokota A."/>
            <person name="Yabe S."/>
        </authorList>
    </citation>
    <scope>NUCLEOTIDE SEQUENCE</scope>
    <source>
        <strain evidence="1">A3-2</strain>
    </source>
</reference>
<dbReference type="AlphaFoldDB" id="A0A455T9H2"/>
<accession>A0A455T9H2</accession>